<accession>A0A8S5UWK6</accession>
<organism evidence="2">
    <name type="scientific">Podoviridae sp. ctLPy3</name>
    <dbReference type="NCBI Taxonomy" id="2825244"/>
    <lineage>
        <taxon>Viruses</taxon>
        <taxon>Duplodnaviria</taxon>
        <taxon>Heunggongvirae</taxon>
        <taxon>Uroviricota</taxon>
        <taxon>Caudoviricetes</taxon>
    </lineage>
</organism>
<name>A0A8S5UWK6_9CAUD</name>
<keyword evidence="1" id="KW-0472">Membrane</keyword>
<keyword evidence="1" id="KW-1133">Transmembrane helix</keyword>
<keyword evidence="1" id="KW-0812">Transmembrane</keyword>
<proteinExistence type="predicted"/>
<feature type="transmembrane region" description="Helical" evidence="1">
    <location>
        <begin position="12"/>
        <end position="33"/>
    </location>
</feature>
<evidence type="ECO:0000313" key="2">
    <source>
        <dbReference type="EMBL" id="DAF98820.1"/>
    </source>
</evidence>
<protein>
    <submittedName>
        <fullName evidence="2">Uncharacterized protein</fullName>
    </submittedName>
</protein>
<sequence>MLIQIIKQIISFTIISTEYFICLFSSITIRYCINVF</sequence>
<reference evidence="2" key="1">
    <citation type="journal article" date="2021" name="Proc. Natl. Acad. Sci. U.S.A.">
        <title>A Catalog of Tens of Thousands of Viruses from Human Metagenomes Reveals Hidden Associations with Chronic Diseases.</title>
        <authorList>
            <person name="Tisza M.J."/>
            <person name="Buck C.B."/>
        </authorList>
    </citation>
    <scope>NUCLEOTIDE SEQUENCE</scope>
    <source>
        <strain evidence="2">CtLPy3</strain>
    </source>
</reference>
<evidence type="ECO:0000256" key="1">
    <source>
        <dbReference type="SAM" id="Phobius"/>
    </source>
</evidence>
<dbReference type="EMBL" id="BK016155">
    <property type="protein sequence ID" value="DAF98820.1"/>
    <property type="molecule type" value="Genomic_DNA"/>
</dbReference>